<dbReference type="Pfam" id="PF04087">
    <property type="entry name" value="DUF389"/>
    <property type="match status" value="1"/>
</dbReference>
<dbReference type="PANTHER" id="PTHR20992">
    <property type="entry name" value="AT15442P-RELATED"/>
    <property type="match status" value="1"/>
</dbReference>
<protein>
    <recommendedName>
        <fullName evidence="3">DUF389 domain-containing protein</fullName>
    </recommendedName>
</protein>
<feature type="transmembrane region" description="Helical" evidence="1">
    <location>
        <begin position="126"/>
        <end position="146"/>
    </location>
</feature>
<evidence type="ECO:0000256" key="1">
    <source>
        <dbReference type="SAM" id="Phobius"/>
    </source>
</evidence>
<evidence type="ECO:0000313" key="2">
    <source>
        <dbReference type="EMBL" id="MPL56517.1"/>
    </source>
</evidence>
<feature type="transmembrane region" description="Helical" evidence="1">
    <location>
        <begin position="225"/>
        <end position="243"/>
    </location>
</feature>
<feature type="transmembrane region" description="Helical" evidence="1">
    <location>
        <begin position="36"/>
        <end position="52"/>
    </location>
</feature>
<reference evidence="2" key="1">
    <citation type="submission" date="2019-08" db="EMBL/GenBank/DDBJ databases">
        <authorList>
            <person name="Kucharzyk K."/>
            <person name="Murdoch R.W."/>
            <person name="Higgins S."/>
            <person name="Loffler F."/>
        </authorList>
    </citation>
    <scope>NUCLEOTIDE SEQUENCE</scope>
</reference>
<name>A0A644SQE6_9ZZZZ</name>
<dbReference type="EMBL" id="VSSQ01000003">
    <property type="protein sequence ID" value="MPL56517.1"/>
    <property type="molecule type" value="Genomic_DNA"/>
</dbReference>
<feature type="transmembrane region" description="Helical" evidence="1">
    <location>
        <begin position="58"/>
        <end position="78"/>
    </location>
</feature>
<comment type="caution">
    <text evidence="2">The sequence shown here is derived from an EMBL/GenBank/DDBJ whole genome shotgun (WGS) entry which is preliminary data.</text>
</comment>
<feature type="transmembrane region" description="Helical" evidence="1">
    <location>
        <begin position="90"/>
        <end position="110"/>
    </location>
</feature>
<keyword evidence="1" id="KW-0812">Transmembrane</keyword>
<organism evidence="2">
    <name type="scientific">bioreactor metagenome</name>
    <dbReference type="NCBI Taxonomy" id="1076179"/>
    <lineage>
        <taxon>unclassified sequences</taxon>
        <taxon>metagenomes</taxon>
        <taxon>ecological metagenomes</taxon>
    </lineage>
</organism>
<proteinExistence type="predicted"/>
<dbReference type="PANTHER" id="PTHR20992:SF9">
    <property type="entry name" value="AT15442P-RELATED"/>
    <property type="match status" value="1"/>
</dbReference>
<feature type="transmembrane region" description="Helical" evidence="1">
    <location>
        <begin position="187"/>
        <end position="209"/>
    </location>
</feature>
<gene>
    <name evidence="2" type="ORF">SDC9_02003</name>
</gene>
<keyword evidence="1" id="KW-0472">Membrane</keyword>
<feature type="transmembrane region" description="Helical" evidence="1">
    <location>
        <begin position="153"/>
        <end position="175"/>
    </location>
</feature>
<dbReference type="AlphaFoldDB" id="A0A644SQE6"/>
<sequence>MPYHKLKRTIALPREEDERFTFAEIEEGVYFRGHNLWLLVLSMAIASIGLNINSPAAVIGAMLISPLMGPVVGLSFGLSIHNKNLVKLSLYNWAIMIVTSLVASTIYFLISPFHQETSQLAAFKEATIFDCMLALFGGFAWFLGIIRKEAIKVIAGVAVATACIPPLCTAGYGIANLNWDFFFGGMYYYLINCFFIGVGTWILSIVLGYQKYYLEKVEKRNKKDILIITIISLLVLFPSILLTQKKWNAEKLKSDAEEYIDTIQKQNPELAIVNYKAEEENGEKFLDITILNDQNFIDSQKLDAADLLNKEIKLRWHYAPNSKVTEINYLQQQINELKKELEKTKSKN</sequence>
<evidence type="ECO:0008006" key="3">
    <source>
        <dbReference type="Google" id="ProtNLM"/>
    </source>
</evidence>
<accession>A0A644SQE6</accession>
<dbReference type="InterPro" id="IPR005240">
    <property type="entry name" value="DUF389"/>
</dbReference>
<keyword evidence="1" id="KW-1133">Transmembrane helix</keyword>